<dbReference type="EMBL" id="PGGS01000365">
    <property type="protein sequence ID" value="PNH04717.1"/>
    <property type="molecule type" value="Genomic_DNA"/>
</dbReference>
<feature type="region of interest" description="Disordered" evidence="1">
    <location>
        <begin position="68"/>
        <end position="89"/>
    </location>
</feature>
<organism evidence="2 3">
    <name type="scientific">Tetrabaena socialis</name>
    <dbReference type="NCBI Taxonomy" id="47790"/>
    <lineage>
        <taxon>Eukaryota</taxon>
        <taxon>Viridiplantae</taxon>
        <taxon>Chlorophyta</taxon>
        <taxon>core chlorophytes</taxon>
        <taxon>Chlorophyceae</taxon>
        <taxon>CS clade</taxon>
        <taxon>Chlamydomonadales</taxon>
        <taxon>Tetrabaenaceae</taxon>
        <taxon>Tetrabaena</taxon>
    </lineage>
</organism>
<accession>A0A2J7ZWR5</accession>
<evidence type="ECO:0000313" key="2">
    <source>
        <dbReference type="EMBL" id="PNH04717.1"/>
    </source>
</evidence>
<evidence type="ECO:0000313" key="3">
    <source>
        <dbReference type="Proteomes" id="UP000236333"/>
    </source>
</evidence>
<sequence length="203" mass="22720">MDRRRSILAHARCRVSADGAQPATARVRFATTTDRKKSMLLSRLNKQQRGKKLLSSRVHRFKVAARRVRHPHSAPAGAAERAGTGRGGQVKLAAEVEPTPAQIPKELRVHVLHHRRWPRSTYLTGPHKVRCGCEGCAARQLNGEGPEKEGGYARKLRLEQRCGYWVPHLFVQHVAGVEFAARRQPKGVPPLKSQERHRVLIAA</sequence>
<evidence type="ECO:0000256" key="1">
    <source>
        <dbReference type="SAM" id="MobiDB-lite"/>
    </source>
</evidence>
<name>A0A2J7ZWR5_9CHLO</name>
<dbReference type="OrthoDB" id="547860at2759"/>
<protein>
    <submittedName>
        <fullName evidence="2">Uncharacterized protein</fullName>
    </submittedName>
</protein>
<reference evidence="2 3" key="1">
    <citation type="journal article" date="2017" name="Mol. Biol. Evol.">
        <title>The 4-celled Tetrabaena socialis nuclear genome reveals the essential components for genetic control of cell number at the origin of multicellularity in the volvocine lineage.</title>
        <authorList>
            <person name="Featherston J."/>
            <person name="Arakaki Y."/>
            <person name="Hanschen E.R."/>
            <person name="Ferris P.J."/>
            <person name="Michod R.E."/>
            <person name="Olson B.J.S.C."/>
            <person name="Nozaki H."/>
            <person name="Durand P.M."/>
        </authorList>
    </citation>
    <scope>NUCLEOTIDE SEQUENCE [LARGE SCALE GENOMIC DNA]</scope>
    <source>
        <strain evidence="2 3">NIES-571</strain>
    </source>
</reference>
<comment type="caution">
    <text evidence="2">The sequence shown here is derived from an EMBL/GenBank/DDBJ whole genome shotgun (WGS) entry which is preliminary data.</text>
</comment>
<keyword evidence="3" id="KW-1185">Reference proteome</keyword>
<gene>
    <name evidence="2" type="ORF">TSOC_009094</name>
</gene>
<dbReference type="Proteomes" id="UP000236333">
    <property type="component" value="Unassembled WGS sequence"/>
</dbReference>
<dbReference type="AlphaFoldDB" id="A0A2J7ZWR5"/>
<proteinExistence type="predicted"/>